<protein>
    <submittedName>
        <fullName evidence="1">Uncharacterized protein</fullName>
    </submittedName>
</protein>
<dbReference type="AlphaFoldDB" id="A0A0E9T1R8"/>
<proteinExistence type="predicted"/>
<organism evidence="1">
    <name type="scientific">Anguilla anguilla</name>
    <name type="common">European freshwater eel</name>
    <name type="synonym">Muraena anguilla</name>
    <dbReference type="NCBI Taxonomy" id="7936"/>
    <lineage>
        <taxon>Eukaryota</taxon>
        <taxon>Metazoa</taxon>
        <taxon>Chordata</taxon>
        <taxon>Craniata</taxon>
        <taxon>Vertebrata</taxon>
        <taxon>Euteleostomi</taxon>
        <taxon>Actinopterygii</taxon>
        <taxon>Neopterygii</taxon>
        <taxon>Teleostei</taxon>
        <taxon>Anguilliformes</taxon>
        <taxon>Anguillidae</taxon>
        <taxon>Anguilla</taxon>
    </lineage>
</organism>
<sequence length="21" mass="2373">MPHDNFSNCNGKSIAYLPNHI</sequence>
<reference evidence="1" key="2">
    <citation type="journal article" date="2015" name="Fish Shellfish Immunol.">
        <title>Early steps in the European eel (Anguilla anguilla)-Vibrio vulnificus interaction in the gills: Role of the RtxA13 toxin.</title>
        <authorList>
            <person name="Callol A."/>
            <person name="Pajuelo D."/>
            <person name="Ebbesson L."/>
            <person name="Teles M."/>
            <person name="MacKenzie S."/>
            <person name="Amaro C."/>
        </authorList>
    </citation>
    <scope>NUCLEOTIDE SEQUENCE</scope>
</reference>
<reference evidence="1" key="1">
    <citation type="submission" date="2014-11" db="EMBL/GenBank/DDBJ databases">
        <authorList>
            <person name="Amaro Gonzalez C."/>
        </authorList>
    </citation>
    <scope>NUCLEOTIDE SEQUENCE</scope>
</reference>
<dbReference type="EMBL" id="GBXM01061682">
    <property type="protein sequence ID" value="JAH46895.1"/>
    <property type="molecule type" value="Transcribed_RNA"/>
</dbReference>
<name>A0A0E9T1R8_ANGAN</name>
<accession>A0A0E9T1R8</accession>
<evidence type="ECO:0000313" key="1">
    <source>
        <dbReference type="EMBL" id="JAH46895.1"/>
    </source>
</evidence>